<dbReference type="Proteomes" id="UP000033740">
    <property type="component" value="Unassembled WGS sequence"/>
</dbReference>
<evidence type="ECO:0000256" key="3">
    <source>
        <dbReference type="ARBA" id="ARBA00023125"/>
    </source>
</evidence>
<dbReference type="InterPro" id="IPR036271">
    <property type="entry name" value="Tet_transcr_reg_TetR-rel_C_sf"/>
</dbReference>
<evidence type="ECO:0000313" key="7">
    <source>
        <dbReference type="EMBL" id="KJL35482.1"/>
    </source>
</evidence>
<keyword evidence="2" id="KW-0805">Transcription regulation</keyword>
<dbReference type="PATRIC" id="fig|582680.6.peg.494"/>
<evidence type="ECO:0000256" key="4">
    <source>
        <dbReference type="ARBA" id="ARBA00023163"/>
    </source>
</evidence>
<feature type="domain" description="HTH tetR-type" evidence="6">
    <location>
        <begin position="16"/>
        <end position="76"/>
    </location>
</feature>
<dbReference type="SUPFAM" id="SSF46689">
    <property type="entry name" value="Homeodomain-like"/>
    <property type="match status" value="1"/>
</dbReference>
<dbReference type="PANTHER" id="PTHR47506:SF1">
    <property type="entry name" value="HTH-TYPE TRANSCRIPTIONAL REGULATOR YJDC"/>
    <property type="match status" value="1"/>
</dbReference>
<dbReference type="PRINTS" id="PR00455">
    <property type="entry name" value="HTHTETR"/>
</dbReference>
<dbReference type="Gene3D" id="1.10.10.60">
    <property type="entry name" value="Homeodomain-like"/>
    <property type="match status" value="1"/>
</dbReference>
<protein>
    <submittedName>
        <fullName evidence="7">HTH-type transcriptional repressor BepR</fullName>
    </submittedName>
</protein>
<comment type="caution">
    <text evidence="7">The sequence shown here is derived from an EMBL/GenBank/DDBJ whole genome shotgun (WGS) entry which is preliminary data.</text>
</comment>
<dbReference type="SUPFAM" id="SSF48498">
    <property type="entry name" value="Tetracyclin repressor-like, C-terminal domain"/>
    <property type="match status" value="1"/>
</dbReference>
<dbReference type="InterPro" id="IPR009057">
    <property type="entry name" value="Homeodomain-like_sf"/>
</dbReference>
<evidence type="ECO:0000256" key="2">
    <source>
        <dbReference type="ARBA" id="ARBA00023015"/>
    </source>
</evidence>
<organism evidence="7 8">
    <name type="scientific">Microbacterium azadirachtae</name>
    <dbReference type="NCBI Taxonomy" id="582680"/>
    <lineage>
        <taxon>Bacteria</taxon>
        <taxon>Bacillati</taxon>
        <taxon>Actinomycetota</taxon>
        <taxon>Actinomycetes</taxon>
        <taxon>Micrococcales</taxon>
        <taxon>Microbacteriaceae</taxon>
        <taxon>Microbacterium</taxon>
    </lineage>
</organism>
<dbReference type="Pfam" id="PF13977">
    <property type="entry name" value="TetR_C_6"/>
    <property type="match status" value="1"/>
</dbReference>
<evidence type="ECO:0000256" key="1">
    <source>
        <dbReference type="ARBA" id="ARBA00022491"/>
    </source>
</evidence>
<reference evidence="7 8" key="1">
    <citation type="submission" date="2015-02" db="EMBL/GenBank/DDBJ databases">
        <title>Draft genome sequences of ten Microbacterium spp. with emphasis on heavy metal contaminated environments.</title>
        <authorList>
            <person name="Corretto E."/>
        </authorList>
    </citation>
    <scope>NUCLEOTIDE SEQUENCE [LARGE SCALE GENOMIC DNA]</scope>
    <source>
        <strain evidence="7 8">ARN176</strain>
    </source>
</reference>
<dbReference type="AlphaFoldDB" id="A0A0F0LQI6"/>
<dbReference type="Pfam" id="PF00440">
    <property type="entry name" value="TetR_N"/>
    <property type="match status" value="1"/>
</dbReference>
<evidence type="ECO:0000313" key="8">
    <source>
        <dbReference type="Proteomes" id="UP000033740"/>
    </source>
</evidence>
<dbReference type="GO" id="GO:0003677">
    <property type="term" value="F:DNA binding"/>
    <property type="evidence" value="ECO:0007669"/>
    <property type="project" value="UniProtKB-UniRule"/>
</dbReference>
<accession>A0A0F0LQI6</accession>
<feature type="DNA-binding region" description="H-T-H motif" evidence="5">
    <location>
        <begin position="39"/>
        <end position="58"/>
    </location>
</feature>
<keyword evidence="8" id="KW-1185">Reference proteome</keyword>
<gene>
    <name evidence="7" type="primary">bepR</name>
    <name evidence="7" type="ORF">RS86_00478</name>
</gene>
<evidence type="ECO:0000259" key="6">
    <source>
        <dbReference type="PROSITE" id="PS50977"/>
    </source>
</evidence>
<dbReference type="STRING" id="582680.RS86_00478"/>
<sequence>MSTDPSPAPRRYPKGEARRTAILEAALEVFATAGYRTGGLREVAAKAGLTHAGVRHYFPTKLDLLHAVLGWRDEQAIRQMSSSEDPLEVLRQWIEAARYNQGAQRMVELQVTLAAEATSSDHPLHEYLRERYDFAVAFLRDTFTALQARGDVVTGVNPESAARTLIALTDGVQTQWLLNRDGVDMVALVREQIQRLLTVEI</sequence>
<keyword evidence="1" id="KW-0678">Repressor</keyword>
<keyword evidence="4" id="KW-0804">Transcription</keyword>
<name>A0A0F0LQI6_9MICO</name>
<dbReference type="InterPro" id="IPR039538">
    <property type="entry name" value="BetI_C"/>
</dbReference>
<dbReference type="EMBL" id="JYIX01000023">
    <property type="protein sequence ID" value="KJL35482.1"/>
    <property type="molecule type" value="Genomic_DNA"/>
</dbReference>
<proteinExistence type="predicted"/>
<dbReference type="PANTHER" id="PTHR47506">
    <property type="entry name" value="TRANSCRIPTIONAL REGULATORY PROTEIN"/>
    <property type="match status" value="1"/>
</dbReference>
<keyword evidence="3 5" id="KW-0238">DNA-binding</keyword>
<dbReference type="PROSITE" id="PS50977">
    <property type="entry name" value="HTH_TETR_2"/>
    <property type="match status" value="1"/>
</dbReference>
<dbReference type="RefSeq" id="WP_045270616.1">
    <property type="nucleotide sequence ID" value="NZ_JYIX01000023.1"/>
</dbReference>
<evidence type="ECO:0000256" key="5">
    <source>
        <dbReference type="PROSITE-ProRule" id="PRU00335"/>
    </source>
</evidence>
<dbReference type="InterPro" id="IPR001647">
    <property type="entry name" value="HTH_TetR"/>
</dbReference>
<dbReference type="Gene3D" id="1.10.357.10">
    <property type="entry name" value="Tetracycline Repressor, domain 2"/>
    <property type="match status" value="1"/>
</dbReference>